<dbReference type="KEGG" id="zmp:Zymop_1145"/>
<evidence type="ECO:0000256" key="2">
    <source>
        <dbReference type="SAM" id="MobiDB-lite"/>
    </source>
</evidence>
<dbReference type="Gene3D" id="1.50.10.100">
    <property type="entry name" value="Chondroitin AC/alginate lyase"/>
    <property type="match status" value="1"/>
</dbReference>
<evidence type="ECO:0000313" key="5">
    <source>
        <dbReference type="Proteomes" id="UP000000491"/>
    </source>
</evidence>
<dbReference type="HOGENOM" id="CLU_025266_0_0_5"/>
<feature type="domain" description="Heparinase II/III-like C-terminal" evidence="3">
    <location>
        <begin position="333"/>
        <end position="583"/>
    </location>
</feature>
<reference evidence="4 5" key="1">
    <citation type="journal article" date="2011" name="J. Bacteriol.">
        <title>Genome sequence of the ethanol-producing Zymomonas mobilis subsp. pomaceae lectotype strain ATCC 29192.</title>
        <authorList>
            <person name="Kouvelis V.N."/>
            <person name="Davenport K.W."/>
            <person name="Brettin T.S."/>
            <person name="Bruce D."/>
            <person name="Detter C."/>
            <person name="Han C.S."/>
            <person name="Nolan M."/>
            <person name="Tapia R."/>
            <person name="Damoulaki A."/>
            <person name="Kyrpides N.C."/>
            <person name="Typas M.A."/>
            <person name="Pappas K.M."/>
        </authorList>
    </citation>
    <scope>NUCLEOTIDE SEQUENCE [LARGE SCALE GENOMIC DNA]</scope>
    <source>
        <strain evidence="5">ATCC 29192 / DSM 22645 / JCM 10191 / CCUG 17912 / NBRC 13757 / NCIMB 11200 / NRRL B-4491 / Barker I</strain>
    </source>
</reference>
<dbReference type="eggNOG" id="COG5360">
    <property type="taxonomic scope" value="Bacteria"/>
</dbReference>
<dbReference type="PATRIC" id="fig|579138.3.peg.1213"/>
<dbReference type="InterPro" id="IPR012480">
    <property type="entry name" value="Hepar_II_III_C"/>
</dbReference>
<dbReference type="GO" id="GO:0016829">
    <property type="term" value="F:lyase activity"/>
    <property type="evidence" value="ECO:0007669"/>
    <property type="project" value="InterPro"/>
</dbReference>
<feature type="region of interest" description="Disordered" evidence="2">
    <location>
        <begin position="1"/>
        <end position="27"/>
    </location>
</feature>
<dbReference type="Pfam" id="PF07940">
    <property type="entry name" value="Hepar_II_III_C"/>
    <property type="match status" value="1"/>
</dbReference>
<accession>F8ETU3</accession>
<gene>
    <name evidence="4" type="ordered locus">Zymop_1145</name>
</gene>
<evidence type="ECO:0000256" key="1">
    <source>
        <dbReference type="ARBA" id="ARBA00004196"/>
    </source>
</evidence>
<dbReference type="Proteomes" id="UP000000491">
    <property type="component" value="Chromosome"/>
</dbReference>
<comment type="subcellular location">
    <subcellularLocation>
        <location evidence="1">Cell envelope</location>
    </subcellularLocation>
</comment>
<dbReference type="EMBL" id="CP002865">
    <property type="protein sequence ID" value="AEI38040.1"/>
    <property type="molecule type" value="Genomic_DNA"/>
</dbReference>
<feature type="compositionally biased region" description="Acidic residues" evidence="2">
    <location>
        <begin position="1"/>
        <end position="16"/>
    </location>
</feature>
<dbReference type="RefSeq" id="WP_013934435.1">
    <property type="nucleotide sequence ID" value="NC_015709.1"/>
</dbReference>
<name>F8ETU3_ZYMMT</name>
<evidence type="ECO:0000259" key="3">
    <source>
        <dbReference type="Pfam" id="PF07940"/>
    </source>
</evidence>
<dbReference type="Gene3D" id="2.70.98.70">
    <property type="match status" value="1"/>
</dbReference>
<sequence>MSEKEEPDFTGEDTSDDNSRPGKWLIRVNNEKQPSLTERIVNRLSRLSWHTPFYALRLRGRPPLRLMAVPKDPFSGSEEAGTLIRNGEIHFFHEKIKLDQPLFPVAGVSPEFTDYLHSFMWLRDLAAAGNRQEVTRVAERLTRDWLDAHAEQIDDKAWQPDIWGKRILFWGAYAPLILSSTDLVYRSKLLNSLARGGRHLTRSADKVPNGLSRVIAWMGLVAATLLLPDEKTYLQRQEQGLLKALNRSLFEDGGIISRTPYDQLELIEYSAMLLAVYHARDMQPNTMITRIMARAVRALLGVTLGDGGLVSFQGGVPVDHARVNAAIYAAGIRSRPLSRAREWGYQRLSHGQTTLVIDTAPPPVTHRAGMASASTLAFEMSDGPDRLIVNCGGLLGSDLDQGNNNEALPPELSTLLRATAAHSTLVLQDSNSTAIMEDGSLGRGVSEVELDRHEGQTGSLLEASHDGYMRRFGFIHRRKLTLSANGWELRGEDILLPAGRRRASEMPFTLRFHLAPWVEVTNTADGLGALLRIERGALWQFRCRGGKLGCEPSLWIDPTGWPRLTNQITISGMTPAGGCNIAWVLKRAG</sequence>
<protein>
    <submittedName>
        <fullName evidence="4">Heparinase II/III family protein</fullName>
    </submittedName>
</protein>
<dbReference type="STRING" id="579138.Zymop_1145"/>
<organism evidence="4 5">
    <name type="scientific">Zymomonas mobilis subsp. pomaceae (strain ATCC 29192 / DSM 22645 / JCM 10191 / CCUG 17912 / NBRC 13757 / NCIMB 11200 / NRRL B-4491 / Barker I)</name>
    <dbReference type="NCBI Taxonomy" id="579138"/>
    <lineage>
        <taxon>Bacteria</taxon>
        <taxon>Pseudomonadati</taxon>
        <taxon>Pseudomonadota</taxon>
        <taxon>Alphaproteobacteria</taxon>
        <taxon>Sphingomonadales</taxon>
        <taxon>Zymomonadaceae</taxon>
        <taxon>Zymomonas</taxon>
    </lineage>
</organism>
<dbReference type="InterPro" id="IPR008929">
    <property type="entry name" value="Chondroitin_lyas"/>
</dbReference>
<proteinExistence type="predicted"/>
<evidence type="ECO:0000313" key="4">
    <source>
        <dbReference type="EMBL" id="AEI38040.1"/>
    </source>
</evidence>
<dbReference type="GO" id="GO:0030313">
    <property type="term" value="C:cell envelope"/>
    <property type="evidence" value="ECO:0007669"/>
    <property type="project" value="UniProtKB-SubCell"/>
</dbReference>
<dbReference type="AlphaFoldDB" id="F8ETU3"/>